<comment type="caution">
    <text evidence="2">The sequence shown here is derived from an EMBL/GenBank/DDBJ whole genome shotgun (WGS) entry which is preliminary data.</text>
</comment>
<dbReference type="Proteomes" id="UP000613177">
    <property type="component" value="Unassembled WGS sequence"/>
</dbReference>
<evidence type="ECO:0000313" key="2">
    <source>
        <dbReference type="EMBL" id="KAG2232674.1"/>
    </source>
</evidence>
<dbReference type="InterPro" id="IPR053181">
    <property type="entry name" value="EcdB-like_regulator"/>
</dbReference>
<evidence type="ECO:0000259" key="1">
    <source>
        <dbReference type="PROSITE" id="PS00463"/>
    </source>
</evidence>
<evidence type="ECO:0000313" key="3">
    <source>
        <dbReference type="Proteomes" id="UP000613177"/>
    </source>
</evidence>
<dbReference type="Pfam" id="PF00172">
    <property type="entry name" value="Zn_clus"/>
    <property type="match status" value="1"/>
</dbReference>
<dbReference type="PANTHER" id="PTHR47785">
    <property type="entry name" value="ZN(II)2CYS6 TRANSCRIPTION FACTOR (EUROFUNG)-RELATED-RELATED"/>
    <property type="match status" value="1"/>
</dbReference>
<dbReference type="CDD" id="cd00067">
    <property type="entry name" value="GAL4"/>
    <property type="match status" value="1"/>
</dbReference>
<feature type="domain" description="Zn(2)-C6 fungal-type" evidence="1">
    <location>
        <begin position="19"/>
        <end position="46"/>
    </location>
</feature>
<organism evidence="2 3">
    <name type="scientific">Thamnidium elegans</name>
    <dbReference type="NCBI Taxonomy" id="101142"/>
    <lineage>
        <taxon>Eukaryota</taxon>
        <taxon>Fungi</taxon>
        <taxon>Fungi incertae sedis</taxon>
        <taxon>Mucoromycota</taxon>
        <taxon>Mucoromycotina</taxon>
        <taxon>Mucoromycetes</taxon>
        <taxon>Mucorales</taxon>
        <taxon>Mucorineae</taxon>
        <taxon>Mucoraceae</taxon>
        <taxon>Thamnidium</taxon>
    </lineage>
</organism>
<accession>A0A8H7VZA9</accession>
<dbReference type="GO" id="GO:0008270">
    <property type="term" value="F:zinc ion binding"/>
    <property type="evidence" value="ECO:0007669"/>
    <property type="project" value="InterPro"/>
</dbReference>
<dbReference type="GO" id="GO:0000981">
    <property type="term" value="F:DNA-binding transcription factor activity, RNA polymerase II-specific"/>
    <property type="evidence" value="ECO:0007669"/>
    <property type="project" value="InterPro"/>
</dbReference>
<dbReference type="InterPro" id="IPR001138">
    <property type="entry name" value="Zn2Cys6_DnaBD"/>
</dbReference>
<sequence>MSKQLEKYHRPRRLSSGSACETCRKRKTKCDGGQPCAFCSSNGIECSHRLNKQGSTMPSYDDHLGSRNKCM</sequence>
<dbReference type="InterPro" id="IPR036864">
    <property type="entry name" value="Zn2-C6_fun-type_DNA-bd_sf"/>
</dbReference>
<proteinExistence type="predicted"/>
<dbReference type="EMBL" id="JAEPRE010000103">
    <property type="protein sequence ID" value="KAG2232674.1"/>
    <property type="molecule type" value="Genomic_DNA"/>
</dbReference>
<keyword evidence="3" id="KW-1185">Reference proteome</keyword>
<dbReference type="AlphaFoldDB" id="A0A8H7VZA9"/>
<reference evidence="2" key="1">
    <citation type="submission" date="2021-01" db="EMBL/GenBank/DDBJ databases">
        <title>Metabolic potential, ecology and presence of endohyphal bacteria is reflected in genomic diversity of Mucoromycotina.</title>
        <authorList>
            <person name="Muszewska A."/>
            <person name="Okrasinska A."/>
            <person name="Steczkiewicz K."/>
            <person name="Drgas O."/>
            <person name="Orlowska M."/>
            <person name="Perlinska-Lenart U."/>
            <person name="Aleksandrzak-Piekarczyk T."/>
            <person name="Szatraj K."/>
            <person name="Zielenkiewicz U."/>
            <person name="Pilsyk S."/>
            <person name="Malc E."/>
            <person name="Mieczkowski P."/>
            <person name="Kruszewska J.S."/>
            <person name="Biernat P."/>
            <person name="Pawlowska J."/>
        </authorList>
    </citation>
    <scope>NUCLEOTIDE SEQUENCE</scope>
    <source>
        <strain evidence="2">WA0000018081</strain>
    </source>
</reference>
<dbReference type="SUPFAM" id="SSF57701">
    <property type="entry name" value="Zn2/Cys6 DNA-binding domain"/>
    <property type="match status" value="1"/>
</dbReference>
<dbReference type="Gene3D" id="4.10.240.10">
    <property type="entry name" value="Zn(2)-C6 fungal-type DNA-binding domain"/>
    <property type="match status" value="1"/>
</dbReference>
<name>A0A8H7VZA9_9FUNG</name>
<gene>
    <name evidence="2" type="ORF">INT48_006853</name>
</gene>
<protein>
    <recommendedName>
        <fullName evidence="1">Zn(2)-C6 fungal-type domain-containing protein</fullName>
    </recommendedName>
</protein>
<dbReference type="PROSITE" id="PS00463">
    <property type="entry name" value="ZN2_CY6_FUNGAL_1"/>
    <property type="match status" value="1"/>
</dbReference>
<dbReference type="SMART" id="SM00066">
    <property type="entry name" value="GAL4"/>
    <property type="match status" value="1"/>
</dbReference>